<feature type="domain" description="HupH hydrogenase expression protein C-terminal" evidence="2">
    <location>
        <begin position="18"/>
        <end position="130"/>
    </location>
</feature>
<protein>
    <submittedName>
        <fullName evidence="3">Hydrogenase expression/formation protein</fullName>
    </submittedName>
</protein>
<comment type="similarity">
    <text evidence="1">Belongs to the HupH/HyaF family.</text>
</comment>
<dbReference type="AlphaFoldDB" id="A0A831W7G3"/>
<dbReference type="EMBL" id="DRLF01000099">
    <property type="protein sequence ID" value="HEC05703.1"/>
    <property type="molecule type" value="Genomic_DNA"/>
</dbReference>
<proteinExistence type="inferred from homology"/>
<evidence type="ECO:0000313" key="3">
    <source>
        <dbReference type="EMBL" id="HEC05703.1"/>
    </source>
</evidence>
<comment type="caution">
    <text evidence="3">The sequence shown here is derived from an EMBL/GenBank/DDBJ whole genome shotgun (WGS) entry which is preliminary data.</text>
</comment>
<dbReference type="Pfam" id="PF04809">
    <property type="entry name" value="HupH_C"/>
    <property type="match status" value="1"/>
</dbReference>
<sequence length="133" mass="14696">MNRPALPAIDVAAWETGNVLPLLHEIRHALQNLLDGDRETTIDLRALPMAPGEEARLIETLGEGEVSVQLNALGKSEITETRYPGVWLIAHYNANGEVLGKFIEITRIPGLLKSQREDIADGLQALEDELHEK</sequence>
<name>A0A831W7G3_9GAMM</name>
<dbReference type="InterPro" id="IPR006894">
    <property type="entry name" value="HupH_Hydgase_express_prot_C"/>
</dbReference>
<dbReference type="Gene3D" id="3.30.1370.140">
    <property type="entry name" value="HupH hydrogenase expression protein, C-terminal domain"/>
    <property type="match status" value="1"/>
</dbReference>
<accession>A0A831W7G3</accession>
<dbReference type="InterPro" id="IPR038527">
    <property type="entry name" value="HupH_C_sf"/>
</dbReference>
<organism evidence="3">
    <name type="scientific">Thiolapillus brandeum</name>
    <dbReference type="NCBI Taxonomy" id="1076588"/>
    <lineage>
        <taxon>Bacteria</taxon>
        <taxon>Pseudomonadati</taxon>
        <taxon>Pseudomonadota</taxon>
        <taxon>Gammaproteobacteria</taxon>
        <taxon>Chromatiales</taxon>
        <taxon>Sedimenticolaceae</taxon>
        <taxon>Thiolapillus</taxon>
    </lineage>
</organism>
<gene>
    <name evidence="3" type="ORF">ENJ12_02545</name>
</gene>
<evidence type="ECO:0000259" key="2">
    <source>
        <dbReference type="Pfam" id="PF04809"/>
    </source>
</evidence>
<reference evidence="3" key="1">
    <citation type="journal article" date="2020" name="mSystems">
        <title>Genome- and Community-Level Interaction Insights into Carbon Utilization and Element Cycling Functions of Hydrothermarchaeota in Hydrothermal Sediment.</title>
        <authorList>
            <person name="Zhou Z."/>
            <person name="Liu Y."/>
            <person name="Xu W."/>
            <person name="Pan J."/>
            <person name="Luo Z.H."/>
            <person name="Li M."/>
        </authorList>
    </citation>
    <scope>NUCLEOTIDE SEQUENCE [LARGE SCALE GENOMIC DNA]</scope>
    <source>
        <strain evidence="3">HyVt-458</strain>
    </source>
</reference>
<dbReference type="Proteomes" id="UP000886339">
    <property type="component" value="Unassembled WGS sequence"/>
</dbReference>
<evidence type="ECO:0000256" key="1">
    <source>
        <dbReference type="ARBA" id="ARBA00010832"/>
    </source>
</evidence>